<dbReference type="SUPFAM" id="SSF46938">
    <property type="entry name" value="CRAL/TRIO N-terminal domain"/>
    <property type="match status" value="1"/>
</dbReference>
<dbReference type="EMBL" id="UYJE01000514">
    <property type="protein sequence ID" value="VDH93903.1"/>
    <property type="molecule type" value="Genomic_DNA"/>
</dbReference>
<evidence type="ECO:0000259" key="1">
    <source>
        <dbReference type="PROSITE" id="PS50191"/>
    </source>
</evidence>
<dbReference type="SUPFAM" id="SSF52087">
    <property type="entry name" value="CRAL/TRIO domain"/>
    <property type="match status" value="1"/>
</dbReference>
<comment type="caution">
    <text evidence="3">The sequence shown here is derived from an EMBL/GenBank/DDBJ whole genome shotgun (WGS) entry which is preliminary data.</text>
</comment>
<accession>A0A8B6BRE5</accession>
<dbReference type="GO" id="GO:0005737">
    <property type="term" value="C:cytoplasm"/>
    <property type="evidence" value="ECO:0007669"/>
    <property type="project" value="TreeGrafter"/>
</dbReference>
<organism evidence="3 4">
    <name type="scientific">Mytilus galloprovincialis</name>
    <name type="common">Mediterranean mussel</name>
    <dbReference type="NCBI Taxonomy" id="29158"/>
    <lineage>
        <taxon>Eukaryota</taxon>
        <taxon>Metazoa</taxon>
        <taxon>Spiralia</taxon>
        <taxon>Lophotrochozoa</taxon>
        <taxon>Mollusca</taxon>
        <taxon>Bivalvia</taxon>
        <taxon>Autobranchia</taxon>
        <taxon>Pteriomorphia</taxon>
        <taxon>Mytilida</taxon>
        <taxon>Mytiloidea</taxon>
        <taxon>Mytilidae</taxon>
        <taxon>Mytilinae</taxon>
        <taxon>Mytilus</taxon>
    </lineage>
</organism>
<sequence length="347" mass="40183">MNEANDNSNNNYKKKPLTAKEENALQQFKELTKDVADQIDYDLEKFLRARCFDVKKAEQMLRNSVEFRKTMKVNTLLKEYKSPEVMRKYLTGGFCGHAKDGSPIRVELFGNLDLKGLMRSTKKSDFVKNKLHECEWTVSDWAEQSKKLGRPVDGMTVICDMADIGTSALWIPGIKLHLHLVKVLEDNYPEMLKRLLICQGGPVPEEFYFDNADLKDQMESVTVPRAGKIYIGAKVDRSLSVLSWEFQTEDHDIEFGLFYEENEKYIPIIPVTRADSHVVTHDGTYTCEKVGKYFLCFDNEYSWTRSKQLRYTCEVYEPDQTMFSEDVTKLMKDGDVKTLTEKFKSLN</sequence>
<dbReference type="InterPro" id="IPR036273">
    <property type="entry name" value="CRAL/TRIO_N_dom_sf"/>
</dbReference>
<evidence type="ECO:0008006" key="5">
    <source>
        <dbReference type="Google" id="ProtNLM"/>
    </source>
</evidence>
<dbReference type="InterPro" id="IPR009038">
    <property type="entry name" value="GOLD_dom"/>
</dbReference>
<dbReference type="OrthoDB" id="1434354at2759"/>
<dbReference type="SMART" id="SM01100">
    <property type="entry name" value="CRAL_TRIO_N"/>
    <property type="match status" value="1"/>
</dbReference>
<dbReference type="PANTHER" id="PTHR23324">
    <property type="entry name" value="SEC14 RELATED PROTEIN"/>
    <property type="match status" value="1"/>
</dbReference>
<feature type="domain" description="CRAL-TRIO" evidence="1">
    <location>
        <begin position="82"/>
        <end position="197"/>
    </location>
</feature>
<evidence type="ECO:0000313" key="3">
    <source>
        <dbReference type="EMBL" id="VDH93903.1"/>
    </source>
</evidence>
<dbReference type="CDD" id="cd00170">
    <property type="entry name" value="SEC14"/>
    <property type="match status" value="1"/>
</dbReference>
<dbReference type="AlphaFoldDB" id="A0A8B6BRE5"/>
<dbReference type="SUPFAM" id="SSF101576">
    <property type="entry name" value="Supernatant protein factor (SPF), C-terminal domain"/>
    <property type="match status" value="1"/>
</dbReference>
<dbReference type="InterPro" id="IPR036598">
    <property type="entry name" value="GOLD_dom_sf"/>
</dbReference>
<feature type="domain" description="GOLD" evidence="2">
    <location>
        <begin position="205"/>
        <end position="315"/>
    </location>
</feature>
<dbReference type="PROSITE" id="PS50866">
    <property type="entry name" value="GOLD"/>
    <property type="match status" value="1"/>
</dbReference>
<dbReference type="SMART" id="SM00516">
    <property type="entry name" value="SEC14"/>
    <property type="match status" value="1"/>
</dbReference>
<gene>
    <name evidence="3" type="ORF">MGAL_10B058144</name>
</gene>
<dbReference type="PANTHER" id="PTHR23324:SF83">
    <property type="entry name" value="SEC14-LIKE PROTEIN 2"/>
    <property type="match status" value="1"/>
</dbReference>
<dbReference type="InterPro" id="IPR051064">
    <property type="entry name" value="SEC14/CRAL-TRIO_domain"/>
</dbReference>
<keyword evidence="4" id="KW-1185">Reference proteome</keyword>
<dbReference type="Proteomes" id="UP000596742">
    <property type="component" value="Unassembled WGS sequence"/>
</dbReference>
<dbReference type="PROSITE" id="PS50191">
    <property type="entry name" value="CRAL_TRIO"/>
    <property type="match status" value="1"/>
</dbReference>
<evidence type="ECO:0000259" key="2">
    <source>
        <dbReference type="PROSITE" id="PS50866"/>
    </source>
</evidence>
<dbReference type="Pfam" id="PF00650">
    <property type="entry name" value="CRAL_TRIO"/>
    <property type="match status" value="1"/>
</dbReference>
<name>A0A8B6BRE5_MYTGA</name>
<dbReference type="InterPro" id="IPR011074">
    <property type="entry name" value="CRAL/TRIO_N_dom"/>
</dbReference>
<reference evidence="3" key="1">
    <citation type="submission" date="2018-11" db="EMBL/GenBank/DDBJ databases">
        <authorList>
            <person name="Alioto T."/>
            <person name="Alioto T."/>
        </authorList>
    </citation>
    <scope>NUCLEOTIDE SEQUENCE</scope>
</reference>
<proteinExistence type="predicted"/>
<dbReference type="Gene3D" id="2.60.120.680">
    <property type="entry name" value="GOLD domain"/>
    <property type="match status" value="1"/>
</dbReference>
<dbReference type="InterPro" id="IPR001251">
    <property type="entry name" value="CRAL-TRIO_dom"/>
</dbReference>
<protein>
    <recommendedName>
        <fullName evidence="5">GOLD domain-containing protein</fullName>
    </recommendedName>
</protein>
<evidence type="ECO:0000313" key="4">
    <source>
        <dbReference type="Proteomes" id="UP000596742"/>
    </source>
</evidence>
<dbReference type="InterPro" id="IPR036865">
    <property type="entry name" value="CRAL-TRIO_dom_sf"/>
</dbReference>
<dbReference type="Gene3D" id="3.40.525.10">
    <property type="entry name" value="CRAL-TRIO lipid binding domain"/>
    <property type="match status" value="1"/>
</dbReference>